<keyword evidence="1 4" id="KW-0547">Nucleotide-binding</keyword>
<evidence type="ECO:0000259" key="5">
    <source>
        <dbReference type="Pfam" id="PF03668"/>
    </source>
</evidence>
<sequence length="301" mass="33201">MTTPADPSGDDTADRGVAALLIVTGMSGGGKSVALNTLEDLGFYCVDNLPAELLPEFVRAASHPERAEQKLAVGIDMRNRGDLANLPEWLSAVGAMGLEPKLVFFDTADDTLLRRYAETRRRHPLTHLGLALADAIALERQALKPLRALADVVVDTSALNVHQLRHRVITELGLTQDSSLSLLFESFAYRRGLPADADFVFDARGLPNPHWDPRLKPLSGRDGGVREYLEARPEVNEYVAQVTTFLDTWLPRMQSDTRSYVTVAFGCTGGRHRSVYLAETLAEHARGRGWTEVATFHRELD</sequence>
<evidence type="ECO:0000256" key="1">
    <source>
        <dbReference type="ARBA" id="ARBA00022741"/>
    </source>
</evidence>
<dbReference type="PANTHER" id="PTHR30448">
    <property type="entry name" value="RNASE ADAPTER PROTEIN RAPZ"/>
    <property type="match status" value="1"/>
</dbReference>
<keyword evidence="8" id="KW-1185">Reference proteome</keyword>
<proteinExistence type="inferred from homology"/>
<dbReference type="GO" id="GO:0005525">
    <property type="term" value="F:GTP binding"/>
    <property type="evidence" value="ECO:0007669"/>
    <property type="project" value="UniProtKB-UniRule"/>
</dbReference>
<evidence type="ECO:0000313" key="7">
    <source>
        <dbReference type="EMBL" id="TWT19121.1"/>
    </source>
</evidence>
<evidence type="ECO:0000256" key="2">
    <source>
        <dbReference type="ARBA" id="ARBA00022840"/>
    </source>
</evidence>
<dbReference type="AlphaFoldDB" id="A0A5C5TY28"/>
<dbReference type="PIRSF" id="PIRSF005052">
    <property type="entry name" value="P-loopkin"/>
    <property type="match status" value="1"/>
</dbReference>
<dbReference type="SUPFAM" id="SSF52540">
    <property type="entry name" value="P-loop containing nucleoside triphosphate hydrolases"/>
    <property type="match status" value="1"/>
</dbReference>
<dbReference type="Pfam" id="PF03668">
    <property type="entry name" value="RapZ-like_N"/>
    <property type="match status" value="1"/>
</dbReference>
<feature type="domain" description="RapZ C-terminal" evidence="6">
    <location>
        <begin position="181"/>
        <end position="300"/>
    </location>
</feature>
<accession>A0A5C5TY28</accession>
<name>A0A5C5TY28_9GAMM</name>
<dbReference type="NCBIfam" id="NF003828">
    <property type="entry name" value="PRK05416.1"/>
    <property type="match status" value="1"/>
</dbReference>
<protein>
    <submittedName>
        <fullName evidence="7">RNase adapter RapZ</fullName>
    </submittedName>
</protein>
<dbReference type="OrthoDB" id="9784461at2"/>
<evidence type="ECO:0000256" key="3">
    <source>
        <dbReference type="ARBA" id="ARBA00023134"/>
    </source>
</evidence>
<reference evidence="7 8" key="1">
    <citation type="journal article" date="2008" name="Int. J. Syst. Evol. Microbiol.">
        <title>Luteimonas marina sp. nov., isolated from seawater.</title>
        <authorList>
            <person name="Baik K.S."/>
            <person name="Park S.C."/>
            <person name="Kim M.S."/>
            <person name="Kim E.M."/>
            <person name="Park C."/>
            <person name="Chun J."/>
            <person name="Seong C.N."/>
        </authorList>
    </citation>
    <scope>NUCLEOTIDE SEQUENCE [LARGE SCALE GENOMIC DNA]</scope>
    <source>
        <strain evidence="7 8">FR1330</strain>
    </source>
</reference>
<dbReference type="InterPro" id="IPR053931">
    <property type="entry name" value="RapZ_C"/>
</dbReference>
<dbReference type="PANTHER" id="PTHR30448:SF0">
    <property type="entry name" value="RNASE ADAPTER PROTEIN RAPZ"/>
    <property type="match status" value="1"/>
</dbReference>
<organism evidence="7 8">
    <name type="scientific">Luteimonas marina</name>
    <dbReference type="NCBI Taxonomy" id="488485"/>
    <lineage>
        <taxon>Bacteria</taxon>
        <taxon>Pseudomonadati</taxon>
        <taxon>Pseudomonadota</taxon>
        <taxon>Gammaproteobacteria</taxon>
        <taxon>Lysobacterales</taxon>
        <taxon>Lysobacteraceae</taxon>
        <taxon>Luteimonas</taxon>
    </lineage>
</organism>
<feature type="binding site" evidence="4">
    <location>
        <begin position="76"/>
        <end position="79"/>
    </location>
    <ligand>
        <name>GTP</name>
        <dbReference type="ChEBI" id="CHEBI:37565"/>
    </ligand>
</feature>
<dbReference type="InterPro" id="IPR005337">
    <property type="entry name" value="RapZ-like"/>
</dbReference>
<comment type="caution">
    <text evidence="7">The sequence shown here is derived from an EMBL/GenBank/DDBJ whole genome shotgun (WGS) entry which is preliminary data.</text>
</comment>
<dbReference type="GO" id="GO:0005524">
    <property type="term" value="F:ATP binding"/>
    <property type="evidence" value="ECO:0007669"/>
    <property type="project" value="UniProtKB-UniRule"/>
</dbReference>
<dbReference type="RefSeq" id="WP_146388236.1">
    <property type="nucleotide sequence ID" value="NZ_VOHK01000005.1"/>
</dbReference>
<dbReference type="EMBL" id="VOHK01000005">
    <property type="protein sequence ID" value="TWT19121.1"/>
    <property type="molecule type" value="Genomic_DNA"/>
</dbReference>
<evidence type="ECO:0000313" key="8">
    <source>
        <dbReference type="Proteomes" id="UP000319980"/>
    </source>
</evidence>
<evidence type="ECO:0000256" key="4">
    <source>
        <dbReference type="HAMAP-Rule" id="MF_00636"/>
    </source>
</evidence>
<dbReference type="Proteomes" id="UP000319980">
    <property type="component" value="Unassembled WGS sequence"/>
</dbReference>
<keyword evidence="2 4" id="KW-0067">ATP-binding</keyword>
<keyword evidence="3 4" id="KW-0342">GTP-binding</keyword>
<dbReference type="InterPro" id="IPR027417">
    <property type="entry name" value="P-loop_NTPase"/>
</dbReference>
<gene>
    <name evidence="7" type="primary">rapZ</name>
    <name evidence="7" type="ORF">FQY83_12190</name>
</gene>
<dbReference type="InterPro" id="IPR053930">
    <property type="entry name" value="RapZ-like_N"/>
</dbReference>
<evidence type="ECO:0000259" key="6">
    <source>
        <dbReference type="Pfam" id="PF22740"/>
    </source>
</evidence>
<dbReference type="HAMAP" id="MF_00636">
    <property type="entry name" value="RapZ_like"/>
    <property type="match status" value="1"/>
</dbReference>
<feature type="domain" description="RapZ-like N-terminal" evidence="5">
    <location>
        <begin position="20"/>
        <end position="172"/>
    </location>
</feature>
<feature type="binding site" evidence="4">
    <location>
        <begin position="25"/>
        <end position="32"/>
    </location>
    <ligand>
        <name>ATP</name>
        <dbReference type="ChEBI" id="CHEBI:30616"/>
    </ligand>
</feature>
<dbReference type="Pfam" id="PF22740">
    <property type="entry name" value="PapZ_C"/>
    <property type="match status" value="1"/>
</dbReference>